<protein>
    <submittedName>
        <fullName evidence="1">Uncharacterized protein</fullName>
    </submittedName>
</protein>
<dbReference type="Proteomes" id="UP001148629">
    <property type="component" value="Unassembled WGS sequence"/>
</dbReference>
<dbReference type="EMBL" id="JANRMS010000950">
    <property type="protein sequence ID" value="KAJ3532538.1"/>
    <property type="molecule type" value="Genomic_DNA"/>
</dbReference>
<reference evidence="1" key="1">
    <citation type="submission" date="2022-08" db="EMBL/GenBank/DDBJ databases">
        <title>Genome Sequence of Fusarium decemcellulare.</title>
        <authorList>
            <person name="Buettner E."/>
        </authorList>
    </citation>
    <scope>NUCLEOTIDE SEQUENCE</scope>
    <source>
        <strain evidence="1">Babe19</strain>
    </source>
</reference>
<evidence type="ECO:0000313" key="1">
    <source>
        <dbReference type="EMBL" id="KAJ3532538.1"/>
    </source>
</evidence>
<organism evidence="1 2">
    <name type="scientific">Fusarium decemcellulare</name>
    <dbReference type="NCBI Taxonomy" id="57161"/>
    <lineage>
        <taxon>Eukaryota</taxon>
        <taxon>Fungi</taxon>
        <taxon>Dikarya</taxon>
        <taxon>Ascomycota</taxon>
        <taxon>Pezizomycotina</taxon>
        <taxon>Sordariomycetes</taxon>
        <taxon>Hypocreomycetidae</taxon>
        <taxon>Hypocreales</taxon>
        <taxon>Nectriaceae</taxon>
        <taxon>Fusarium</taxon>
        <taxon>Fusarium decemcellulare species complex</taxon>
    </lineage>
</organism>
<accession>A0ACC1S5P2</accession>
<keyword evidence="2" id="KW-1185">Reference proteome</keyword>
<sequence length="95" mass="10792">MSYPCVFLFDSSNPSPILPYVDDQLMVTAMRNVIRTDEEHPWTESPEHFTMSILVQTPSVALPQEVTRTEDESCAMGLVLARFRLTEEHPHVAMA</sequence>
<name>A0ACC1S5P2_9HYPO</name>
<comment type="caution">
    <text evidence="1">The sequence shown here is derived from an EMBL/GenBank/DDBJ whole genome shotgun (WGS) entry which is preliminary data.</text>
</comment>
<proteinExistence type="predicted"/>
<gene>
    <name evidence="1" type="ORF">NM208_g8397</name>
</gene>
<evidence type="ECO:0000313" key="2">
    <source>
        <dbReference type="Proteomes" id="UP001148629"/>
    </source>
</evidence>